<evidence type="ECO:0000313" key="2">
    <source>
        <dbReference type="EMBL" id="KIK23811.1"/>
    </source>
</evidence>
<gene>
    <name evidence="2" type="ORF">PISMIDRAFT_429794</name>
</gene>
<keyword evidence="1" id="KW-1133">Transmembrane helix</keyword>
<dbReference type="EMBL" id="KN833722">
    <property type="protein sequence ID" value="KIK23811.1"/>
    <property type="molecule type" value="Genomic_DNA"/>
</dbReference>
<keyword evidence="1" id="KW-0472">Membrane</keyword>
<dbReference type="AlphaFoldDB" id="A0A0C9Z3X7"/>
<dbReference type="STRING" id="765257.A0A0C9Z3X7"/>
<organism evidence="2 3">
    <name type="scientific">Pisolithus microcarpus 441</name>
    <dbReference type="NCBI Taxonomy" id="765257"/>
    <lineage>
        <taxon>Eukaryota</taxon>
        <taxon>Fungi</taxon>
        <taxon>Dikarya</taxon>
        <taxon>Basidiomycota</taxon>
        <taxon>Agaricomycotina</taxon>
        <taxon>Agaricomycetes</taxon>
        <taxon>Agaricomycetidae</taxon>
        <taxon>Boletales</taxon>
        <taxon>Sclerodermatineae</taxon>
        <taxon>Pisolithaceae</taxon>
        <taxon>Pisolithus</taxon>
    </lineage>
</organism>
<feature type="transmembrane region" description="Helical" evidence="1">
    <location>
        <begin position="171"/>
        <end position="191"/>
    </location>
</feature>
<evidence type="ECO:0000256" key="1">
    <source>
        <dbReference type="SAM" id="Phobius"/>
    </source>
</evidence>
<feature type="transmembrane region" description="Helical" evidence="1">
    <location>
        <begin position="128"/>
        <end position="151"/>
    </location>
</feature>
<proteinExistence type="predicted"/>
<name>A0A0C9Z3X7_9AGAM</name>
<keyword evidence="3" id="KW-1185">Reference proteome</keyword>
<accession>A0A0C9Z3X7</accession>
<dbReference type="OrthoDB" id="3038990at2759"/>
<protein>
    <recommendedName>
        <fullName evidence="4">Integral membrane protein</fullName>
    </recommendedName>
</protein>
<reference evidence="3" key="2">
    <citation type="submission" date="2015-01" db="EMBL/GenBank/DDBJ databases">
        <title>Evolutionary Origins and Diversification of the Mycorrhizal Mutualists.</title>
        <authorList>
            <consortium name="DOE Joint Genome Institute"/>
            <consortium name="Mycorrhizal Genomics Consortium"/>
            <person name="Kohler A."/>
            <person name="Kuo A."/>
            <person name="Nagy L.G."/>
            <person name="Floudas D."/>
            <person name="Copeland A."/>
            <person name="Barry K.W."/>
            <person name="Cichocki N."/>
            <person name="Veneault-Fourrey C."/>
            <person name="LaButti K."/>
            <person name="Lindquist E.A."/>
            <person name="Lipzen A."/>
            <person name="Lundell T."/>
            <person name="Morin E."/>
            <person name="Murat C."/>
            <person name="Riley R."/>
            <person name="Ohm R."/>
            <person name="Sun H."/>
            <person name="Tunlid A."/>
            <person name="Henrissat B."/>
            <person name="Grigoriev I.V."/>
            <person name="Hibbett D.S."/>
            <person name="Martin F."/>
        </authorList>
    </citation>
    <scope>NUCLEOTIDE SEQUENCE [LARGE SCALE GENOMIC DNA]</scope>
    <source>
        <strain evidence="3">441</strain>
    </source>
</reference>
<keyword evidence="1" id="KW-0812">Transmembrane</keyword>
<sequence>MSTQESSSIINPSVYLNYLSTEEATIYEVGRNINLATLGALIWDILSSLPDERKLIQGGRGSTVLIAYFLARPSALAMVILSVLEQTGPVSNCKLIAVISAAFQGISTATASYLFLRRVHAVYFGSKGVQYVFNFMWFVVVCASCSLFYDAIHGYQEIADTKHCIRQQDSVALPIAFGVPLWFDAFVYYAILHKILSVHKQGQKKGWRSFFCAPKGLPHFSRAVFEGGQQYYL</sequence>
<dbReference type="Proteomes" id="UP000054018">
    <property type="component" value="Unassembled WGS sequence"/>
</dbReference>
<evidence type="ECO:0000313" key="3">
    <source>
        <dbReference type="Proteomes" id="UP000054018"/>
    </source>
</evidence>
<evidence type="ECO:0008006" key="4">
    <source>
        <dbReference type="Google" id="ProtNLM"/>
    </source>
</evidence>
<feature type="transmembrane region" description="Helical" evidence="1">
    <location>
        <begin position="95"/>
        <end position="116"/>
    </location>
</feature>
<feature type="transmembrane region" description="Helical" evidence="1">
    <location>
        <begin position="63"/>
        <end position="83"/>
    </location>
</feature>
<dbReference type="HOGENOM" id="CLU_060549_1_0_1"/>
<reference evidence="2 3" key="1">
    <citation type="submission" date="2014-04" db="EMBL/GenBank/DDBJ databases">
        <authorList>
            <consortium name="DOE Joint Genome Institute"/>
            <person name="Kuo A."/>
            <person name="Kohler A."/>
            <person name="Costa M.D."/>
            <person name="Nagy L.G."/>
            <person name="Floudas D."/>
            <person name="Copeland A."/>
            <person name="Barry K.W."/>
            <person name="Cichocki N."/>
            <person name="Veneault-Fourrey C."/>
            <person name="LaButti K."/>
            <person name="Lindquist E.A."/>
            <person name="Lipzen A."/>
            <person name="Lundell T."/>
            <person name="Morin E."/>
            <person name="Murat C."/>
            <person name="Sun H."/>
            <person name="Tunlid A."/>
            <person name="Henrissat B."/>
            <person name="Grigoriev I.V."/>
            <person name="Hibbett D.S."/>
            <person name="Martin F."/>
            <person name="Nordberg H.P."/>
            <person name="Cantor M.N."/>
            <person name="Hua S.X."/>
        </authorList>
    </citation>
    <scope>NUCLEOTIDE SEQUENCE [LARGE SCALE GENOMIC DNA]</scope>
    <source>
        <strain evidence="2 3">441</strain>
    </source>
</reference>